<evidence type="ECO:0000256" key="6">
    <source>
        <dbReference type="ARBA" id="ARBA00037066"/>
    </source>
</evidence>
<keyword evidence="9" id="KW-1185">Reference proteome</keyword>
<evidence type="ECO:0000256" key="3">
    <source>
        <dbReference type="ARBA" id="ARBA00022741"/>
    </source>
</evidence>
<evidence type="ECO:0000256" key="2">
    <source>
        <dbReference type="ARBA" id="ARBA00022475"/>
    </source>
</evidence>
<dbReference type="EMBL" id="JBEPLS010000008">
    <property type="protein sequence ID" value="MET3604635.1"/>
    <property type="molecule type" value="Genomic_DNA"/>
</dbReference>
<sequence length="275" mass="29518">MGGPFVSDPMLSARRLQVRLGDRTVLRDIDLDFGPGWTAIVGPNGAGKSTLLRALAGLQPLEHGEVRLDRAPLADWPAPQRARRLAWLAQQGEAGGDLTVIDVVRLGRLPHLGLFGLARGRDEQAVRQAMQATGCTAWRHRRLAELSGGERQRVLLARALAVQSPVLLLDEPTTHLDPPHQVALVRQMARLARQENRTIVAVLHELSLALAADRLVVMAAGQIHAIGQPGDPLVQRTLVEVFGGAIRIEAVPVSAGATEAAAAAAEVQWVALPRL</sequence>
<dbReference type="CDD" id="cd03214">
    <property type="entry name" value="ABC_Iron-Siderophores_B12_Hemin"/>
    <property type="match status" value="1"/>
</dbReference>
<dbReference type="SUPFAM" id="SSF52540">
    <property type="entry name" value="P-loop containing nucleoside triphosphate hydrolases"/>
    <property type="match status" value="1"/>
</dbReference>
<dbReference type="GO" id="GO:0005524">
    <property type="term" value="F:ATP binding"/>
    <property type="evidence" value="ECO:0007669"/>
    <property type="project" value="UniProtKB-KW"/>
</dbReference>
<protein>
    <submittedName>
        <fullName evidence="8">Iron complex transport system ATP-binding protein</fullName>
    </submittedName>
</protein>
<evidence type="ECO:0000259" key="7">
    <source>
        <dbReference type="PROSITE" id="PS50893"/>
    </source>
</evidence>
<gene>
    <name evidence="8" type="ORF">ABIC99_002451</name>
</gene>
<name>A0ABV2INV7_9BURK</name>
<evidence type="ECO:0000256" key="5">
    <source>
        <dbReference type="ARBA" id="ARBA00022967"/>
    </source>
</evidence>
<dbReference type="SMART" id="SM00382">
    <property type="entry name" value="AAA"/>
    <property type="match status" value="1"/>
</dbReference>
<comment type="function">
    <text evidence="6">Part of the ABC transporter complex HmuTUV involved in hemin import. Responsible for energy coupling to the transport system.</text>
</comment>
<evidence type="ECO:0000313" key="9">
    <source>
        <dbReference type="Proteomes" id="UP001549111"/>
    </source>
</evidence>
<keyword evidence="1" id="KW-0813">Transport</keyword>
<accession>A0ABV2INV7</accession>
<feature type="domain" description="ABC transporter" evidence="7">
    <location>
        <begin position="11"/>
        <end position="245"/>
    </location>
</feature>
<reference evidence="8 9" key="1">
    <citation type="submission" date="2024-06" db="EMBL/GenBank/DDBJ databases">
        <title>Genomic Encyclopedia of Type Strains, Phase IV (KMG-IV): sequencing the most valuable type-strain genomes for metagenomic binning, comparative biology and taxonomic classification.</title>
        <authorList>
            <person name="Goeker M."/>
        </authorList>
    </citation>
    <scope>NUCLEOTIDE SEQUENCE [LARGE SCALE GENOMIC DNA]</scope>
    <source>
        <strain evidence="8 9">D-501</strain>
    </source>
</reference>
<organism evidence="8 9">
    <name type="scientific">Sphaerotilus sulfidivorans</name>
    <dbReference type="NCBI Taxonomy" id="639200"/>
    <lineage>
        <taxon>Bacteria</taxon>
        <taxon>Pseudomonadati</taxon>
        <taxon>Pseudomonadota</taxon>
        <taxon>Betaproteobacteria</taxon>
        <taxon>Burkholderiales</taxon>
        <taxon>Sphaerotilaceae</taxon>
        <taxon>Sphaerotilus</taxon>
    </lineage>
</organism>
<dbReference type="InterPro" id="IPR003593">
    <property type="entry name" value="AAA+_ATPase"/>
</dbReference>
<keyword evidence="2" id="KW-0472">Membrane</keyword>
<keyword evidence="5" id="KW-1278">Translocase</keyword>
<evidence type="ECO:0000256" key="1">
    <source>
        <dbReference type="ARBA" id="ARBA00022448"/>
    </source>
</evidence>
<dbReference type="InterPro" id="IPR017871">
    <property type="entry name" value="ABC_transporter-like_CS"/>
</dbReference>
<dbReference type="PANTHER" id="PTHR42794:SF1">
    <property type="entry name" value="HEMIN IMPORT ATP-BINDING PROTEIN HMUV"/>
    <property type="match status" value="1"/>
</dbReference>
<keyword evidence="4 8" id="KW-0067">ATP-binding</keyword>
<dbReference type="Gene3D" id="3.40.50.300">
    <property type="entry name" value="P-loop containing nucleotide triphosphate hydrolases"/>
    <property type="match status" value="1"/>
</dbReference>
<evidence type="ECO:0000313" key="8">
    <source>
        <dbReference type="EMBL" id="MET3604635.1"/>
    </source>
</evidence>
<dbReference type="InterPro" id="IPR027417">
    <property type="entry name" value="P-loop_NTPase"/>
</dbReference>
<dbReference type="PANTHER" id="PTHR42794">
    <property type="entry name" value="HEMIN IMPORT ATP-BINDING PROTEIN HMUV"/>
    <property type="match status" value="1"/>
</dbReference>
<evidence type="ECO:0000256" key="4">
    <source>
        <dbReference type="ARBA" id="ARBA00022840"/>
    </source>
</evidence>
<dbReference type="InterPro" id="IPR003439">
    <property type="entry name" value="ABC_transporter-like_ATP-bd"/>
</dbReference>
<dbReference type="PROSITE" id="PS50893">
    <property type="entry name" value="ABC_TRANSPORTER_2"/>
    <property type="match status" value="1"/>
</dbReference>
<dbReference type="RefSeq" id="WP_180692893.1">
    <property type="nucleotide sequence ID" value="NZ_CP035708.1"/>
</dbReference>
<dbReference type="PROSITE" id="PS00211">
    <property type="entry name" value="ABC_TRANSPORTER_1"/>
    <property type="match status" value="1"/>
</dbReference>
<dbReference type="Pfam" id="PF00005">
    <property type="entry name" value="ABC_tran"/>
    <property type="match status" value="1"/>
</dbReference>
<keyword evidence="3" id="KW-0547">Nucleotide-binding</keyword>
<dbReference type="Proteomes" id="UP001549111">
    <property type="component" value="Unassembled WGS sequence"/>
</dbReference>
<keyword evidence="2" id="KW-1003">Cell membrane</keyword>
<proteinExistence type="predicted"/>
<comment type="caution">
    <text evidence="8">The sequence shown here is derived from an EMBL/GenBank/DDBJ whole genome shotgun (WGS) entry which is preliminary data.</text>
</comment>